<gene>
    <name evidence="1" type="ORF">CIRG_08124</name>
</gene>
<evidence type="ECO:0000313" key="2">
    <source>
        <dbReference type="Proteomes" id="UP000054565"/>
    </source>
</evidence>
<reference evidence="2" key="1">
    <citation type="journal article" date="2010" name="Genome Res.">
        <title>Population genomic sequencing of Coccidioides fungi reveals recent hybridization and transposon control.</title>
        <authorList>
            <person name="Neafsey D.E."/>
            <person name="Barker B.M."/>
            <person name="Sharpton T.J."/>
            <person name="Stajich J.E."/>
            <person name="Park D.J."/>
            <person name="Whiston E."/>
            <person name="Hung C.-Y."/>
            <person name="McMahan C."/>
            <person name="White J."/>
            <person name="Sykes S."/>
            <person name="Heiman D."/>
            <person name="Young S."/>
            <person name="Zeng Q."/>
            <person name="Abouelleil A."/>
            <person name="Aftuck L."/>
            <person name="Bessette D."/>
            <person name="Brown A."/>
            <person name="FitzGerald M."/>
            <person name="Lui A."/>
            <person name="Macdonald J.P."/>
            <person name="Priest M."/>
            <person name="Orbach M.J."/>
            <person name="Galgiani J.N."/>
            <person name="Kirkland T.N."/>
            <person name="Cole G.T."/>
            <person name="Birren B.W."/>
            <person name="Henn M.R."/>
            <person name="Taylor J.W."/>
            <person name="Rounsley S.D."/>
        </authorList>
    </citation>
    <scope>NUCLEOTIDE SEQUENCE [LARGE SCALE GENOMIC DNA]</scope>
    <source>
        <strain evidence="2">RMSCC 2394</strain>
    </source>
</reference>
<sequence>MTMDHATQNKRLMDARFFTVREREGLSVALRATYIFLLGMTALKSYDIRFDVSNGLIGSSSESSAYLQNSWEWCLSAALKFQSTIYLRVKVSKVSTQKPRREVV</sequence>
<accession>A0A0J7BE59</accession>
<name>A0A0J7BE59_COCIT</name>
<evidence type="ECO:0000313" key="1">
    <source>
        <dbReference type="EMBL" id="KMP08442.1"/>
    </source>
</evidence>
<protein>
    <submittedName>
        <fullName evidence="1">Uncharacterized protein</fullName>
    </submittedName>
</protein>
<dbReference type="Proteomes" id="UP000054565">
    <property type="component" value="Unassembled WGS sequence"/>
</dbReference>
<dbReference type="AlphaFoldDB" id="A0A0J7BE59"/>
<proteinExistence type="predicted"/>
<organism evidence="1 2">
    <name type="scientific">Coccidioides immitis RMSCC 2394</name>
    <dbReference type="NCBI Taxonomy" id="404692"/>
    <lineage>
        <taxon>Eukaryota</taxon>
        <taxon>Fungi</taxon>
        <taxon>Dikarya</taxon>
        <taxon>Ascomycota</taxon>
        <taxon>Pezizomycotina</taxon>
        <taxon>Eurotiomycetes</taxon>
        <taxon>Eurotiomycetidae</taxon>
        <taxon>Onygenales</taxon>
        <taxon>Onygenaceae</taxon>
        <taxon>Coccidioides</taxon>
    </lineage>
</organism>
<dbReference type="EMBL" id="DS028097">
    <property type="protein sequence ID" value="KMP08442.1"/>
    <property type="molecule type" value="Genomic_DNA"/>
</dbReference>